<name>A0ACA9SWR0_9GLOM</name>
<accession>A0ACA9SWR0</accession>
<gene>
    <name evidence="1" type="ORF">RPERSI_LOCUS36254</name>
</gene>
<sequence>MTEINNKSVINEAMVKDNISGAGTTNVHLSQELRESIETVI</sequence>
<dbReference type="Proteomes" id="UP000789920">
    <property type="component" value="Unassembled WGS sequence"/>
</dbReference>
<dbReference type="EMBL" id="CAJVQC010172648">
    <property type="protein sequence ID" value="CAG8850787.1"/>
    <property type="molecule type" value="Genomic_DNA"/>
</dbReference>
<protein>
    <submittedName>
        <fullName evidence="1">20167_t:CDS:1</fullName>
    </submittedName>
</protein>
<evidence type="ECO:0000313" key="1">
    <source>
        <dbReference type="EMBL" id="CAG8850787.1"/>
    </source>
</evidence>
<proteinExistence type="predicted"/>
<evidence type="ECO:0000313" key="2">
    <source>
        <dbReference type="Proteomes" id="UP000789920"/>
    </source>
</evidence>
<organism evidence="1 2">
    <name type="scientific">Racocetra persica</name>
    <dbReference type="NCBI Taxonomy" id="160502"/>
    <lineage>
        <taxon>Eukaryota</taxon>
        <taxon>Fungi</taxon>
        <taxon>Fungi incertae sedis</taxon>
        <taxon>Mucoromycota</taxon>
        <taxon>Glomeromycotina</taxon>
        <taxon>Glomeromycetes</taxon>
        <taxon>Diversisporales</taxon>
        <taxon>Gigasporaceae</taxon>
        <taxon>Racocetra</taxon>
    </lineage>
</organism>
<feature type="non-terminal residue" evidence="1">
    <location>
        <position position="41"/>
    </location>
</feature>
<reference evidence="1" key="1">
    <citation type="submission" date="2021-06" db="EMBL/GenBank/DDBJ databases">
        <authorList>
            <person name="Kallberg Y."/>
            <person name="Tangrot J."/>
            <person name="Rosling A."/>
        </authorList>
    </citation>
    <scope>NUCLEOTIDE SEQUENCE</scope>
    <source>
        <strain evidence="1">MA461A</strain>
    </source>
</reference>
<comment type="caution">
    <text evidence="1">The sequence shown here is derived from an EMBL/GenBank/DDBJ whole genome shotgun (WGS) entry which is preliminary data.</text>
</comment>
<keyword evidence="2" id="KW-1185">Reference proteome</keyword>